<comment type="function">
    <text evidence="1">Part of the ABC transporter complex PstSACB involved in phosphate import.</text>
</comment>
<keyword evidence="5" id="KW-0592">Phosphate transport</keyword>
<dbReference type="STRING" id="1123282.SAMN02745823_01150"/>
<feature type="signal peptide" evidence="9">
    <location>
        <begin position="1"/>
        <end position="25"/>
    </location>
</feature>
<gene>
    <name evidence="11" type="ORF">SAMN02745823_01150</name>
</gene>
<comment type="subunit">
    <text evidence="4">The complex is composed of two ATP-binding proteins (PstB), two transmembrane proteins (PstC and PstA) and a solute-binding protein (PstS).</text>
</comment>
<organism evidence="11 12">
    <name type="scientific">Sporobacter termitidis DSM 10068</name>
    <dbReference type="NCBI Taxonomy" id="1123282"/>
    <lineage>
        <taxon>Bacteria</taxon>
        <taxon>Bacillati</taxon>
        <taxon>Bacillota</taxon>
        <taxon>Clostridia</taxon>
        <taxon>Eubacteriales</taxon>
        <taxon>Oscillospiraceae</taxon>
        <taxon>Sporobacter</taxon>
    </lineage>
</organism>
<evidence type="ECO:0000256" key="1">
    <source>
        <dbReference type="ARBA" id="ARBA00002841"/>
    </source>
</evidence>
<proteinExistence type="inferred from homology"/>
<dbReference type="PROSITE" id="PS51257">
    <property type="entry name" value="PROKAR_LIPOPROTEIN"/>
    <property type="match status" value="1"/>
</dbReference>
<reference evidence="11 12" key="1">
    <citation type="submission" date="2016-11" db="EMBL/GenBank/DDBJ databases">
        <authorList>
            <person name="Jaros S."/>
            <person name="Januszkiewicz K."/>
            <person name="Wedrychowicz H."/>
        </authorList>
    </citation>
    <scope>NUCLEOTIDE SEQUENCE [LARGE SCALE GENOMIC DNA]</scope>
    <source>
        <strain evidence="11 12">DSM 10068</strain>
    </source>
</reference>
<dbReference type="PANTHER" id="PTHR30570">
    <property type="entry name" value="PERIPLASMIC PHOSPHATE BINDING COMPONENT OF PHOSPHATE ABC TRANSPORTER"/>
    <property type="match status" value="1"/>
</dbReference>
<evidence type="ECO:0000259" key="10">
    <source>
        <dbReference type="Pfam" id="PF12849"/>
    </source>
</evidence>
<accession>A0A1M5W9X3</accession>
<dbReference type="RefSeq" id="WP_073076706.1">
    <property type="nucleotide sequence ID" value="NZ_FQXV01000003.1"/>
</dbReference>
<dbReference type="InterPro" id="IPR050811">
    <property type="entry name" value="Phosphate_ABC_transporter"/>
</dbReference>
<dbReference type="Proteomes" id="UP000183995">
    <property type="component" value="Unassembled WGS sequence"/>
</dbReference>
<keyword evidence="7" id="KW-0564">Palmitate</keyword>
<dbReference type="InterPro" id="IPR024370">
    <property type="entry name" value="PBP_domain"/>
</dbReference>
<evidence type="ECO:0000313" key="11">
    <source>
        <dbReference type="EMBL" id="SHH84379.1"/>
    </source>
</evidence>
<keyword evidence="8" id="KW-0449">Lipoprotein</keyword>
<dbReference type="Gene3D" id="3.40.190.10">
    <property type="entry name" value="Periplasmic binding protein-like II"/>
    <property type="match status" value="2"/>
</dbReference>
<name>A0A1M5W9X3_9FIRM</name>
<comment type="subcellular location">
    <subcellularLocation>
        <location evidence="2">Cell membrane</location>
        <topology evidence="2">Lipid-anchor</topology>
    </subcellularLocation>
</comment>
<dbReference type="Pfam" id="PF12849">
    <property type="entry name" value="PBP_like_2"/>
    <property type="match status" value="1"/>
</dbReference>
<dbReference type="GO" id="GO:0006817">
    <property type="term" value="P:phosphate ion transport"/>
    <property type="evidence" value="ECO:0007669"/>
    <property type="project" value="UniProtKB-KW"/>
</dbReference>
<evidence type="ECO:0000256" key="9">
    <source>
        <dbReference type="SAM" id="SignalP"/>
    </source>
</evidence>
<evidence type="ECO:0000256" key="5">
    <source>
        <dbReference type="ARBA" id="ARBA00022592"/>
    </source>
</evidence>
<feature type="domain" description="PBP" evidence="10">
    <location>
        <begin position="99"/>
        <end position="291"/>
    </location>
</feature>
<keyword evidence="6 9" id="KW-0732">Signal</keyword>
<evidence type="ECO:0000256" key="2">
    <source>
        <dbReference type="ARBA" id="ARBA00004193"/>
    </source>
</evidence>
<sequence length="658" mass="72152">MNKHSVILFAAVCAAVLLTSCSGSVVPPETAPPASVTASAEAPVPPAGLADALSGLWVRIDGSTATIPLTTALHGFFGGAGSPPTHYTTSSAYYNLFHGSKDLILVTYPSEKELSEARDLGMELDIIPIAKDALVFLANIENPVDGVSLQQLCEIYTGKITNWKTLGGLDENIAPYQRTQGSGSQTLLNKLVMDGLEPVKPPEEWVAESMGALVEVVSSYDNAREAIGYSMFYYVNNMYGNSSFKLLGVDGVKPSRETITRGEYPLEDYYYAVVRKDMPADSPARQLIDWLRTDDGQTVAARAGYIPLRPLANVFPDETMDPVYLGDVDNSSGTGGTELKPSGAIDEIVVNGVRKPLSALFYDGFNYIRYINSEITSWLNSPESASLYSPGPLSSGPAAENAKRAFTGIPNDYPSYELADMDKDSRYLYINLPESNPFFNGPVTFRIRLTSDISPYGIGIDDFSVVYHYGRRMLPNVDLFTLDVKLTQSPDVAERINSQLKAWTDGFPGDNGKTKLLDMFVKWYADGWYVEHPENAYRLQPAYGRWGDYLSVSFPLQTYDGPWFNMPVLYTICFDMKTGKAVNLAEQLPRDIPYSKGMILDPITKFEAGTGPSQANYENYVPAEGSVITSAWLGGNALGLYVTEPSGRKLQVNIYDWA</sequence>
<dbReference type="AlphaFoldDB" id="A0A1M5W9X3"/>
<evidence type="ECO:0000256" key="7">
    <source>
        <dbReference type="ARBA" id="ARBA00023139"/>
    </source>
</evidence>
<dbReference type="EMBL" id="FQXV01000003">
    <property type="protein sequence ID" value="SHH84379.1"/>
    <property type="molecule type" value="Genomic_DNA"/>
</dbReference>
<dbReference type="PANTHER" id="PTHR30570:SF1">
    <property type="entry name" value="PHOSPHATE-BINDING PROTEIN PSTS"/>
    <property type="match status" value="1"/>
</dbReference>
<dbReference type="GO" id="GO:0005886">
    <property type="term" value="C:plasma membrane"/>
    <property type="evidence" value="ECO:0007669"/>
    <property type="project" value="UniProtKB-SubCell"/>
</dbReference>
<keyword evidence="5" id="KW-0813">Transport</keyword>
<evidence type="ECO:0000256" key="8">
    <source>
        <dbReference type="ARBA" id="ARBA00023288"/>
    </source>
</evidence>
<evidence type="ECO:0000313" key="12">
    <source>
        <dbReference type="Proteomes" id="UP000183995"/>
    </source>
</evidence>
<feature type="chain" id="PRO_5038555355" evidence="9">
    <location>
        <begin position="26"/>
        <end position="658"/>
    </location>
</feature>
<evidence type="ECO:0000256" key="4">
    <source>
        <dbReference type="ARBA" id="ARBA00011529"/>
    </source>
</evidence>
<comment type="similarity">
    <text evidence="3">Belongs to the PstS family.</text>
</comment>
<evidence type="ECO:0000256" key="3">
    <source>
        <dbReference type="ARBA" id="ARBA00008725"/>
    </source>
</evidence>
<evidence type="ECO:0000256" key="6">
    <source>
        <dbReference type="ARBA" id="ARBA00022729"/>
    </source>
</evidence>
<keyword evidence="12" id="KW-1185">Reference proteome</keyword>
<dbReference type="SUPFAM" id="SSF53850">
    <property type="entry name" value="Periplasmic binding protein-like II"/>
    <property type="match status" value="1"/>
</dbReference>
<dbReference type="OrthoDB" id="9790048at2"/>
<protein>
    <submittedName>
        <fullName evidence="11">ABC-type phosphate transport system, substrate-binding protein</fullName>
    </submittedName>
</protein>